<reference evidence="3 4" key="1">
    <citation type="submission" date="2019-12" db="EMBL/GenBank/DDBJ databases">
        <title>Complete genome sequence of Algicella marina strain 9Alg 56(T) isolated from the red alga Tichocarpus crinitus.</title>
        <authorList>
            <person name="Kim S.-G."/>
            <person name="Nedashkovskaya O.I."/>
        </authorList>
    </citation>
    <scope>NUCLEOTIDE SEQUENCE [LARGE SCALE GENOMIC DNA]</scope>
    <source>
        <strain evidence="3 4">9Alg 56</strain>
    </source>
</reference>
<dbReference type="InterPro" id="IPR005180">
    <property type="entry name" value="DUF302"/>
</dbReference>
<keyword evidence="4" id="KW-1185">Reference proteome</keyword>
<evidence type="ECO:0000313" key="3">
    <source>
        <dbReference type="EMBL" id="QHQ33752.1"/>
    </source>
</evidence>
<name>A0A6P1SZT8_9RHOB</name>
<dbReference type="RefSeq" id="WP_161860328.1">
    <property type="nucleotide sequence ID" value="NZ_CP046620.1"/>
</dbReference>
<keyword evidence="1" id="KW-0732">Signal</keyword>
<dbReference type="CDD" id="cd14797">
    <property type="entry name" value="DUF302"/>
    <property type="match status" value="1"/>
</dbReference>
<protein>
    <submittedName>
        <fullName evidence="3">DUF302 domain-containing protein</fullName>
    </submittedName>
</protein>
<dbReference type="InterPro" id="IPR035923">
    <property type="entry name" value="TT1751-like_sf"/>
</dbReference>
<feature type="signal peptide" evidence="1">
    <location>
        <begin position="1"/>
        <end position="18"/>
    </location>
</feature>
<sequence>MKRLIFLVLTFCAGPALSGPLTERDGWEIMPTGKGFDALVEDVLAAVEGNGMGVVTQAGPTGAAKARGVDIPGNRVIGVFNNIVAVEVLGLSTAAMIEAPIRLYVTENEDETATLSYKTPSLVLAPYFEEGGARLEEIAGELDTVFDEIAADATE</sequence>
<feature type="domain" description="DUF302" evidence="2">
    <location>
        <begin position="63"/>
        <end position="120"/>
    </location>
</feature>
<evidence type="ECO:0000259" key="2">
    <source>
        <dbReference type="Pfam" id="PF03625"/>
    </source>
</evidence>
<proteinExistence type="predicted"/>
<dbReference type="SUPFAM" id="SSF103247">
    <property type="entry name" value="TT1751-like"/>
    <property type="match status" value="1"/>
</dbReference>
<organism evidence="3 4">
    <name type="scientific">Algicella marina</name>
    <dbReference type="NCBI Taxonomy" id="2683284"/>
    <lineage>
        <taxon>Bacteria</taxon>
        <taxon>Pseudomonadati</taxon>
        <taxon>Pseudomonadota</taxon>
        <taxon>Alphaproteobacteria</taxon>
        <taxon>Rhodobacterales</taxon>
        <taxon>Paracoccaceae</taxon>
        <taxon>Algicella</taxon>
    </lineage>
</organism>
<feature type="chain" id="PRO_5027083383" evidence="1">
    <location>
        <begin position="19"/>
        <end position="155"/>
    </location>
</feature>
<dbReference type="Proteomes" id="UP000464495">
    <property type="component" value="Chromosome"/>
</dbReference>
<dbReference type="Pfam" id="PF03625">
    <property type="entry name" value="DUF302"/>
    <property type="match status" value="1"/>
</dbReference>
<evidence type="ECO:0000313" key="4">
    <source>
        <dbReference type="Proteomes" id="UP000464495"/>
    </source>
</evidence>
<gene>
    <name evidence="3" type="ORF">GO499_00430</name>
</gene>
<dbReference type="EMBL" id="CP046620">
    <property type="protein sequence ID" value="QHQ33752.1"/>
    <property type="molecule type" value="Genomic_DNA"/>
</dbReference>
<evidence type="ECO:0000256" key="1">
    <source>
        <dbReference type="SAM" id="SignalP"/>
    </source>
</evidence>
<dbReference type="KEGG" id="amaq:GO499_00430"/>
<dbReference type="Gene3D" id="3.30.310.70">
    <property type="entry name" value="TT1751-like domain"/>
    <property type="match status" value="1"/>
</dbReference>
<dbReference type="AlphaFoldDB" id="A0A6P1SZT8"/>
<accession>A0A6P1SZT8</accession>